<keyword evidence="2" id="KW-1133">Transmembrane helix</keyword>
<keyword evidence="5" id="KW-1185">Reference proteome</keyword>
<organism evidence="4 5">
    <name type="scientific">Marinomonas transparens</name>
    <dbReference type="NCBI Taxonomy" id="2795388"/>
    <lineage>
        <taxon>Bacteria</taxon>
        <taxon>Pseudomonadati</taxon>
        <taxon>Pseudomonadota</taxon>
        <taxon>Gammaproteobacteria</taxon>
        <taxon>Oceanospirillales</taxon>
        <taxon>Oceanospirillaceae</taxon>
        <taxon>Marinomonas</taxon>
    </lineage>
</organism>
<sequence>MAGSLDRLMLTVGLLDKITGPMRGIQRTIQQVTSTSRKAFMNTAAGVAALVAASATFATTVNPANDMNMALGEVRSLEVADSTLAALNQAGLKYSIEFGDQASNYVRSAYDIQSAIDGLVDDDLPRFTTAAGTLAKATKANVTDITSYFGTMYGIFKNQANEMGKGTWVEMLAGQTATAVQMFKTTGPEMSAAFGSIGADAESMGVKLNEQMAVLGTLQSTMSGSEAGTKYGAFLQGLAGAQDKLGLNFTDESGALLPVVNILDMIKTKTNGLNALDMQDVLSGAFGSDEAVGFIKLMSNDVGKLRGDIDKLGQVKGMDKATWMAKQMQDNFARLGAAVTSVSIAIWQKALPAIEPYINMITDAASVVVEWADKYPHLTKAIGLGITGFIALVAVAGVMTIAIGLVQYASVGLMMRWVLLKPIMWGVRLAVISLKVAFTMLRVATLVLYGSSILLGFGLTALKAGFLSSLPAISAFTTALLANPLTWIVVGIVALGAALVALVVYWDDVSAAVGRFFSSIGDFVDVSIFSPIQQWWGDFQVWLGTISLVPNWDLHLDVFDSIKHWWMDFKGWLSALDPFGFLGEKVDWLKSKLSWLPGMDLDVNTNTNTTQEVISKVESQAEAVNKPVMLPGAESSQSGGEAGGLFQTISNMFGGNKKSLHVEKMEVNNHGQGVRGDDLMYQLEMEAG</sequence>
<reference evidence="4" key="1">
    <citation type="submission" date="2020-12" db="EMBL/GenBank/DDBJ databases">
        <title>Marinomonas arctica sp. nov., a psychrotolerant bacterium isolated from the Arctic.</title>
        <authorList>
            <person name="Zhang Y."/>
        </authorList>
    </citation>
    <scope>NUCLEOTIDE SEQUENCE</scope>
    <source>
        <strain evidence="4">C1424</strain>
    </source>
</reference>
<evidence type="ECO:0000256" key="2">
    <source>
        <dbReference type="SAM" id="Phobius"/>
    </source>
</evidence>
<dbReference type="PANTHER" id="PTHR37813">
    <property type="entry name" value="FELS-2 PROPHAGE PROTEIN"/>
    <property type="match status" value="1"/>
</dbReference>
<evidence type="ECO:0000256" key="1">
    <source>
        <dbReference type="ARBA" id="ARBA00022612"/>
    </source>
</evidence>
<accession>A0A934N1Q1</accession>
<keyword evidence="2" id="KW-0472">Membrane</keyword>
<dbReference type="PANTHER" id="PTHR37813:SF1">
    <property type="entry name" value="FELS-2 PROPHAGE PROTEIN"/>
    <property type="match status" value="1"/>
</dbReference>
<proteinExistence type="predicted"/>
<dbReference type="NCBIfam" id="TIGR01760">
    <property type="entry name" value="tape_meas_TP901"/>
    <property type="match status" value="1"/>
</dbReference>
<dbReference type="RefSeq" id="WP_199467128.1">
    <property type="nucleotide sequence ID" value="NZ_JAEMNX010000003.1"/>
</dbReference>
<evidence type="ECO:0000313" key="4">
    <source>
        <dbReference type="EMBL" id="MBJ7536948.1"/>
    </source>
</evidence>
<comment type="caution">
    <text evidence="4">The sequence shown here is derived from an EMBL/GenBank/DDBJ whole genome shotgun (WGS) entry which is preliminary data.</text>
</comment>
<feature type="transmembrane region" description="Helical" evidence="2">
    <location>
        <begin position="381"/>
        <end position="403"/>
    </location>
</feature>
<feature type="transmembrane region" description="Helical" evidence="2">
    <location>
        <begin position="485"/>
        <end position="506"/>
    </location>
</feature>
<evidence type="ECO:0000259" key="3">
    <source>
        <dbReference type="Pfam" id="PF10145"/>
    </source>
</evidence>
<dbReference type="InterPro" id="IPR010090">
    <property type="entry name" value="Phage_tape_meas"/>
</dbReference>
<dbReference type="Pfam" id="PF10145">
    <property type="entry name" value="PhageMin_Tail"/>
    <property type="match status" value="1"/>
</dbReference>
<gene>
    <name evidence="4" type="ORF">I8J31_04560</name>
</gene>
<dbReference type="Proteomes" id="UP000628710">
    <property type="component" value="Unassembled WGS sequence"/>
</dbReference>
<protein>
    <submittedName>
        <fullName evidence="4">Phage tail tape measure protein</fullName>
    </submittedName>
</protein>
<keyword evidence="2" id="KW-0812">Transmembrane</keyword>
<feature type="domain" description="Phage tail tape measure protein" evidence="3">
    <location>
        <begin position="96"/>
        <end position="287"/>
    </location>
</feature>
<evidence type="ECO:0000313" key="5">
    <source>
        <dbReference type="Proteomes" id="UP000628710"/>
    </source>
</evidence>
<dbReference type="EMBL" id="JAEMNX010000003">
    <property type="protein sequence ID" value="MBJ7536948.1"/>
    <property type="molecule type" value="Genomic_DNA"/>
</dbReference>
<keyword evidence="1" id="KW-1188">Viral release from host cell</keyword>
<name>A0A934N1Q1_9GAMM</name>
<feature type="transmembrane region" description="Helical" evidence="2">
    <location>
        <begin position="453"/>
        <end position="473"/>
    </location>
</feature>
<dbReference type="AlphaFoldDB" id="A0A934N1Q1"/>